<dbReference type="SMART" id="SM00466">
    <property type="entry name" value="SRA"/>
    <property type="match status" value="1"/>
</dbReference>
<dbReference type="InterPro" id="IPR003105">
    <property type="entry name" value="SRA_YDG"/>
</dbReference>
<keyword evidence="1 2" id="KW-0539">Nucleus</keyword>
<feature type="compositionally biased region" description="Polar residues" evidence="3">
    <location>
        <begin position="126"/>
        <end position="137"/>
    </location>
</feature>
<dbReference type="PANTHER" id="PTHR14140:SF27">
    <property type="entry name" value="OS04G0289800 PROTEIN"/>
    <property type="match status" value="1"/>
</dbReference>
<dbReference type="GO" id="GO:0061630">
    <property type="term" value="F:ubiquitin protein ligase activity"/>
    <property type="evidence" value="ECO:0007669"/>
    <property type="project" value="TreeGrafter"/>
</dbReference>
<dbReference type="AlphaFoldDB" id="A0AAI8VF49"/>
<feature type="compositionally biased region" description="Low complexity" evidence="3">
    <location>
        <begin position="173"/>
        <end position="182"/>
    </location>
</feature>
<organism evidence="5 6">
    <name type="scientific">Anthostomella pinea</name>
    <dbReference type="NCBI Taxonomy" id="933095"/>
    <lineage>
        <taxon>Eukaryota</taxon>
        <taxon>Fungi</taxon>
        <taxon>Dikarya</taxon>
        <taxon>Ascomycota</taxon>
        <taxon>Pezizomycotina</taxon>
        <taxon>Sordariomycetes</taxon>
        <taxon>Xylariomycetidae</taxon>
        <taxon>Xylariales</taxon>
        <taxon>Xylariaceae</taxon>
        <taxon>Anthostomella</taxon>
    </lineage>
</organism>
<dbReference type="Gene3D" id="2.30.280.10">
    <property type="entry name" value="SRA-YDG"/>
    <property type="match status" value="1"/>
</dbReference>
<evidence type="ECO:0000256" key="1">
    <source>
        <dbReference type="ARBA" id="ARBA00023242"/>
    </source>
</evidence>
<feature type="region of interest" description="Disordered" evidence="3">
    <location>
        <begin position="115"/>
        <end position="137"/>
    </location>
</feature>
<sequence>MPDPGELKGPETVETSLAEKRLNANYETNVEELRGLIEYPGLSVEAWKGLCSDLQTTTIGGIFAWLFLAVFRQGHHQMGGISSDTVCGASSIVLSSKYHNLDRDLGDIIFYSGSNSHTDEDPNKPNPSTSGTKSLKASIASQNPVRVLCSGGSTKFFPPCGIRYDGLYHVVPRTASPSHSPTSSPPPTLPRTRQQRTTLPMSATK</sequence>
<gene>
    <name evidence="5" type="ORF">KHLLAP_LOCUS4199</name>
</gene>
<dbReference type="GO" id="GO:0016567">
    <property type="term" value="P:protein ubiquitination"/>
    <property type="evidence" value="ECO:0007669"/>
    <property type="project" value="TreeGrafter"/>
</dbReference>
<reference evidence="5" key="1">
    <citation type="submission" date="2023-10" db="EMBL/GenBank/DDBJ databases">
        <authorList>
            <person name="Hackl T."/>
        </authorList>
    </citation>
    <scope>NUCLEOTIDE SEQUENCE</scope>
</reference>
<evidence type="ECO:0000256" key="2">
    <source>
        <dbReference type="PROSITE-ProRule" id="PRU00358"/>
    </source>
</evidence>
<feature type="domain" description="YDG" evidence="4">
    <location>
        <begin position="49"/>
        <end position="196"/>
    </location>
</feature>
<comment type="subcellular location">
    <subcellularLocation>
        <location evidence="2">Nucleus</location>
    </subcellularLocation>
</comment>
<dbReference type="PANTHER" id="PTHR14140">
    <property type="entry name" value="E3 UBIQUITIN-PROTEIN LIGASE UHRF-RELATED"/>
    <property type="match status" value="1"/>
</dbReference>
<feature type="compositionally biased region" description="Low complexity" evidence="3">
    <location>
        <begin position="190"/>
        <end position="205"/>
    </location>
</feature>
<evidence type="ECO:0000313" key="5">
    <source>
        <dbReference type="EMBL" id="CAJ2503731.1"/>
    </source>
</evidence>
<evidence type="ECO:0000256" key="3">
    <source>
        <dbReference type="SAM" id="MobiDB-lite"/>
    </source>
</evidence>
<dbReference type="GO" id="GO:0044027">
    <property type="term" value="P:negative regulation of gene expression via chromosomal CpG island methylation"/>
    <property type="evidence" value="ECO:0007669"/>
    <property type="project" value="TreeGrafter"/>
</dbReference>
<protein>
    <submittedName>
        <fullName evidence="5">Uu.00g111250.m01.CDS01</fullName>
    </submittedName>
</protein>
<dbReference type="Pfam" id="PF02182">
    <property type="entry name" value="SAD_SRA"/>
    <property type="match status" value="1"/>
</dbReference>
<accession>A0AAI8VF49</accession>
<keyword evidence="6" id="KW-1185">Reference proteome</keyword>
<dbReference type="GO" id="GO:0005634">
    <property type="term" value="C:nucleus"/>
    <property type="evidence" value="ECO:0007669"/>
    <property type="project" value="UniProtKB-SubCell"/>
</dbReference>
<dbReference type="Proteomes" id="UP001295740">
    <property type="component" value="Unassembled WGS sequence"/>
</dbReference>
<dbReference type="InterPro" id="IPR045134">
    <property type="entry name" value="UHRF1/2-like"/>
</dbReference>
<dbReference type="InterPro" id="IPR015947">
    <property type="entry name" value="PUA-like_sf"/>
</dbReference>
<comment type="caution">
    <text evidence="5">The sequence shown here is derived from an EMBL/GenBank/DDBJ whole genome shotgun (WGS) entry which is preliminary data.</text>
</comment>
<proteinExistence type="predicted"/>
<feature type="region of interest" description="Disordered" evidence="3">
    <location>
        <begin position="173"/>
        <end position="205"/>
    </location>
</feature>
<dbReference type="InterPro" id="IPR036987">
    <property type="entry name" value="SRA-YDG_sf"/>
</dbReference>
<dbReference type="EMBL" id="CAUWAG010000006">
    <property type="protein sequence ID" value="CAJ2503731.1"/>
    <property type="molecule type" value="Genomic_DNA"/>
</dbReference>
<evidence type="ECO:0000313" key="6">
    <source>
        <dbReference type="Proteomes" id="UP001295740"/>
    </source>
</evidence>
<dbReference type="SUPFAM" id="SSF88697">
    <property type="entry name" value="PUA domain-like"/>
    <property type="match status" value="1"/>
</dbReference>
<name>A0AAI8VF49_9PEZI</name>
<evidence type="ECO:0000259" key="4">
    <source>
        <dbReference type="PROSITE" id="PS51015"/>
    </source>
</evidence>
<dbReference type="PROSITE" id="PS51015">
    <property type="entry name" value="YDG"/>
    <property type="match status" value="1"/>
</dbReference>